<dbReference type="Proteomes" id="UP000650424">
    <property type="component" value="Unassembled WGS sequence"/>
</dbReference>
<dbReference type="PANTHER" id="PTHR45138:SF9">
    <property type="entry name" value="DIGUANYLATE CYCLASE DGCM-RELATED"/>
    <property type="match status" value="1"/>
</dbReference>
<dbReference type="Pfam" id="PF00990">
    <property type="entry name" value="GGDEF"/>
    <property type="match status" value="1"/>
</dbReference>
<dbReference type="SUPFAM" id="SSF48452">
    <property type="entry name" value="TPR-like"/>
    <property type="match status" value="1"/>
</dbReference>
<evidence type="ECO:0000259" key="7">
    <source>
        <dbReference type="PROSITE" id="PS50887"/>
    </source>
</evidence>
<dbReference type="NCBIfam" id="TIGR00254">
    <property type="entry name" value="GGDEF"/>
    <property type="match status" value="1"/>
</dbReference>
<dbReference type="Gene3D" id="3.30.70.270">
    <property type="match status" value="1"/>
</dbReference>
<dbReference type="InterPro" id="IPR011990">
    <property type="entry name" value="TPR-like_helical_dom_sf"/>
</dbReference>
<dbReference type="InterPro" id="IPR029787">
    <property type="entry name" value="Nucleotide_cyclase"/>
</dbReference>
<comment type="caution">
    <text evidence="8">The sequence shown here is derived from an EMBL/GenBank/DDBJ whole genome shotgun (WGS) entry which is preliminary data.</text>
</comment>
<dbReference type="Gene3D" id="1.25.40.10">
    <property type="entry name" value="Tetratricopeptide repeat domain"/>
    <property type="match status" value="2"/>
</dbReference>
<dbReference type="SUPFAM" id="SSF55073">
    <property type="entry name" value="Nucleotide cyclase"/>
    <property type="match status" value="1"/>
</dbReference>
<reference evidence="8 9" key="1">
    <citation type="submission" date="2020-08" db="EMBL/GenBank/DDBJ databases">
        <title>Novel species isolated from subtropical streams in China.</title>
        <authorList>
            <person name="Lu H."/>
        </authorList>
    </citation>
    <scope>NUCLEOTIDE SEQUENCE [LARGE SCALE GENOMIC DNA]</scope>
    <source>
        <strain evidence="8 9">CY18W</strain>
    </source>
</reference>
<feature type="chain" id="PRO_5046934051" description="diguanylate cyclase" evidence="6">
    <location>
        <begin position="21"/>
        <end position="585"/>
    </location>
</feature>
<feature type="domain" description="GGDEF" evidence="7">
    <location>
        <begin position="448"/>
        <end position="572"/>
    </location>
</feature>
<evidence type="ECO:0000256" key="3">
    <source>
        <dbReference type="PROSITE-ProRule" id="PRU00339"/>
    </source>
</evidence>
<keyword evidence="3" id="KW-0802">TPR repeat</keyword>
<dbReference type="CDD" id="cd01949">
    <property type="entry name" value="GGDEF"/>
    <property type="match status" value="1"/>
</dbReference>
<keyword evidence="5" id="KW-1133">Transmembrane helix</keyword>
<dbReference type="PANTHER" id="PTHR45138">
    <property type="entry name" value="REGULATORY COMPONENTS OF SENSORY TRANSDUCTION SYSTEM"/>
    <property type="match status" value="1"/>
</dbReference>
<dbReference type="SMART" id="SM00267">
    <property type="entry name" value="GGDEF"/>
    <property type="match status" value="1"/>
</dbReference>
<evidence type="ECO:0000256" key="6">
    <source>
        <dbReference type="SAM" id="SignalP"/>
    </source>
</evidence>
<accession>A0ABR6ZV56</accession>
<protein>
    <recommendedName>
        <fullName evidence="1">diguanylate cyclase</fullName>
        <ecNumber evidence="1">2.7.7.65</ecNumber>
    </recommendedName>
</protein>
<keyword evidence="5" id="KW-0472">Membrane</keyword>
<dbReference type="SMART" id="SM00028">
    <property type="entry name" value="TPR"/>
    <property type="match status" value="5"/>
</dbReference>
<evidence type="ECO:0000256" key="4">
    <source>
        <dbReference type="SAM" id="Coils"/>
    </source>
</evidence>
<keyword evidence="9" id="KW-1185">Reference proteome</keyword>
<dbReference type="InterPro" id="IPR050469">
    <property type="entry name" value="Diguanylate_Cyclase"/>
</dbReference>
<dbReference type="RefSeq" id="WP_186949017.1">
    <property type="nucleotide sequence ID" value="NZ_JACOGF010000011.1"/>
</dbReference>
<dbReference type="PROSITE" id="PS50887">
    <property type="entry name" value="GGDEF"/>
    <property type="match status" value="1"/>
</dbReference>
<evidence type="ECO:0000256" key="1">
    <source>
        <dbReference type="ARBA" id="ARBA00012528"/>
    </source>
</evidence>
<gene>
    <name evidence="8" type="ORF">H8L32_19945</name>
</gene>
<evidence type="ECO:0000256" key="5">
    <source>
        <dbReference type="SAM" id="Phobius"/>
    </source>
</evidence>
<dbReference type="EMBL" id="JACOGF010000011">
    <property type="protein sequence ID" value="MBC3919753.1"/>
    <property type="molecule type" value="Genomic_DNA"/>
</dbReference>
<feature type="transmembrane region" description="Helical" evidence="5">
    <location>
        <begin position="389"/>
        <end position="410"/>
    </location>
</feature>
<proteinExistence type="predicted"/>
<evidence type="ECO:0000313" key="9">
    <source>
        <dbReference type="Proteomes" id="UP000650424"/>
    </source>
</evidence>
<dbReference type="InterPro" id="IPR000160">
    <property type="entry name" value="GGDEF_dom"/>
</dbReference>
<keyword evidence="6" id="KW-0732">Signal</keyword>
<feature type="repeat" description="TPR" evidence="3">
    <location>
        <begin position="185"/>
        <end position="218"/>
    </location>
</feature>
<name>A0ABR6ZV56_9BURK</name>
<dbReference type="EC" id="2.7.7.65" evidence="1"/>
<evidence type="ECO:0000256" key="2">
    <source>
        <dbReference type="ARBA" id="ARBA00034247"/>
    </source>
</evidence>
<dbReference type="InterPro" id="IPR019734">
    <property type="entry name" value="TPR_rpt"/>
</dbReference>
<keyword evidence="5" id="KW-0812">Transmembrane</keyword>
<evidence type="ECO:0000313" key="8">
    <source>
        <dbReference type="EMBL" id="MBC3919753.1"/>
    </source>
</evidence>
<comment type="catalytic activity">
    <reaction evidence="2">
        <text>2 GTP = 3',3'-c-di-GMP + 2 diphosphate</text>
        <dbReference type="Rhea" id="RHEA:24898"/>
        <dbReference type="ChEBI" id="CHEBI:33019"/>
        <dbReference type="ChEBI" id="CHEBI:37565"/>
        <dbReference type="ChEBI" id="CHEBI:58805"/>
        <dbReference type="EC" id="2.7.7.65"/>
    </reaction>
</comment>
<dbReference type="PROSITE" id="PS50005">
    <property type="entry name" value="TPR"/>
    <property type="match status" value="1"/>
</dbReference>
<sequence>MRHMRLVVVFLLFISDFAQGASSLRERADQCLILASDNGAAAQGIIASLKAERDLAGDVGASAMVRLCEMGFHDDSASYELIETQYTLFLEQSLQQNDLNLQASVLFVRGNRRTYFGLYPDALNDLNTAFSIFEKTGNKAYNIMVMNSLALTYSDKHVGDYENALLILNKLLAIARDSKDLGRESTTEFNIGILYNNQNKSELALPHFRRAREIDVQRKAPADEVSFDERSIGMALSKMGRHVEALAQLDHAIKLEATATGEERAALLLQARGAALRRAGKNSEALHDLDRALAYFQKTGNLRFLLTIHEDRALAFLGQNQIQAAYEERVSQLEAKNKLDQQALDQQTGLLRVRFQTEQQQQQNRKLAKQNESQQAELKNAHEIKKLQLLALGLSMLVVFSLIIIVVVMMRSSQRLRILAFTDALTGLKNRRRFMWKAREAQKRSVNDGLYFLMVDIDDFKKINDSRGHDVGDEVLKSTASIIARVSEGNLCGRLGGEEFGIVFQGDRDKLQEFATELVNGVRKAFMPPTTISVGVAKFESDTDLSDVFKRADLALYLAKSGGKDRYVIDSDRAYEDSASIMTNF</sequence>
<organism evidence="8 9">
    <name type="scientific">Undibacterium hunanense</name>
    <dbReference type="NCBI Taxonomy" id="2762292"/>
    <lineage>
        <taxon>Bacteria</taxon>
        <taxon>Pseudomonadati</taxon>
        <taxon>Pseudomonadota</taxon>
        <taxon>Betaproteobacteria</taxon>
        <taxon>Burkholderiales</taxon>
        <taxon>Oxalobacteraceae</taxon>
        <taxon>Undibacterium</taxon>
    </lineage>
</organism>
<keyword evidence="4" id="KW-0175">Coiled coil</keyword>
<dbReference type="InterPro" id="IPR043128">
    <property type="entry name" value="Rev_trsase/Diguanyl_cyclase"/>
</dbReference>
<feature type="signal peptide" evidence="6">
    <location>
        <begin position="1"/>
        <end position="20"/>
    </location>
</feature>
<feature type="coiled-coil region" evidence="4">
    <location>
        <begin position="357"/>
        <end position="384"/>
    </location>
</feature>